<dbReference type="Gene3D" id="2.120.10.80">
    <property type="entry name" value="Kelch-type beta propeller"/>
    <property type="match status" value="2"/>
</dbReference>
<feature type="transmembrane region" description="Helical" evidence="4">
    <location>
        <begin position="429"/>
        <end position="452"/>
    </location>
</feature>
<name>A0A4P9ZYR7_9FUNG</name>
<dbReference type="Proteomes" id="UP000268162">
    <property type="component" value="Unassembled WGS sequence"/>
</dbReference>
<feature type="region of interest" description="Disordered" evidence="3">
    <location>
        <begin position="460"/>
        <end position="506"/>
    </location>
</feature>
<keyword evidence="4" id="KW-0812">Transmembrane</keyword>
<dbReference type="AlphaFoldDB" id="A0A4P9ZYR7"/>
<dbReference type="Pfam" id="PF24681">
    <property type="entry name" value="Kelch_KLHDC2_KLHL20_DRC7"/>
    <property type="match status" value="1"/>
</dbReference>
<keyword evidence="6" id="KW-1185">Reference proteome</keyword>
<evidence type="ECO:0008006" key="7">
    <source>
        <dbReference type="Google" id="ProtNLM"/>
    </source>
</evidence>
<feature type="region of interest" description="Disordered" evidence="3">
    <location>
        <begin position="644"/>
        <end position="664"/>
    </location>
</feature>
<dbReference type="EMBL" id="ML002319">
    <property type="protein sequence ID" value="RKP38894.1"/>
    <property type="molecule type" value="Genomic_DNA"/>
</dbReference>
<feature type="compositionally biased region" description="Low complexity" evidence="3">
    <location>
        <begin position="472"/>
        <end position="484"/>
    </location>
</feature>
<reference evidence="6" key="1">
    <citation type="journal article" date="2018" name="Nat. Microbiol.">
        <title>Leveraging single-cell genomics to expand the fungal tree of life.</title>
        <authorList>
            <person name="Ahrendt S.R."/>
            <person name="Quandt C.A."/>
            <person name="Ciobanu D."/>
            <person name="Clum A."/>
            <person name="Salamov A."/>
            <person name="Andreopoulos B."/>
            <person name="Cheng J.F."/>
            <person name="Woyke T."/>
            <person name="Pelin A."/>
            <person name="Henrissat B."/>
            <person name="Reynolds N.K."/>
            <person name="Benny G.L."/>
            <person name="Smith M.E."/>
            <person name="James T.Y."/>
            <person name="Grigoriev I.V."/>
        </authorList>
    </citation>
    <scope>NUCLEOTIDE SEQUENCE [LARGE SCALE GENOMIC DNA]</scope>
    <source>
        <strain evidence="6">RSA 468</strain>
    </source>
</reference>
<feature type="compositionally biased region" description="Low complexity" evidence="3">
    <location>
        <begin position="402"/>
        <end position="418"/>
    </location>
</feature>
<feature type="region of interest" description="Disordered" evidence="3">
    <location>
        <begin position="600"/>
        <end position="626"/>
    </location>
</feature>
<dbReference type="STRING" id="215637.A0A4P9ZYR7"/>
<keyword evidence="2" id="KW-0677">Repeat</keyword>
<keyword evidence="4" id="KW-0472">Membrane</keyword>
<proteinExistence type="predicted"/>
<evidence type="ECO:0000313" key="5">
    <source>
        <dbReference type="EMBL" id="RKP38894.1"/>
    </source>
</evidence>
<dbReference type="PANTHER" id="PTHR46093">
    <property type="entry name" value="ACYL-COA-BINDING DOMAIN-CONTAINING PROTEIN 5"/>
    <property type="match status" value="1"/>
</dbReference>
<feature type="region of interest" description="Disordered" evidence="3">
    <location>
        <begin position="391"/>
        <end position="423"/>
    </location>
</feature>
<protein>
    <recommendedName>
        <fullName evidence="7">Galactose oxidase</fullName>
    </recommendedName>
</protein>
<sequence>MTMFPRLPTVFCVPPTHSGSSSMYILMRRPTGASARGLRRLSTIVLLAVYGCVFFARASDLEGRYGHQTIFHNDTLYVLGGTLGLSSSLTSRASEELTLDLRQPFKVSEASWNGQTFATGGATTLDNFSATLVQTSTGSRDILLCGGTDPSTNRLNSQLWQYDFTTPQWQGSNVAISNQRTHHSTVYSPSESALLIYGGFAEWPVDPTRTDPSNQLTRYSYESDNWEVMKTSGSQPPKLYKHSAVMLNNTHMALLGGLTTNGDSAPTTYLYLYNVTGSAWSIVNVTGTLPDTSSTSAVMWGSTIILYGGLSKSKNSPTDEVTLVNTRASPWSSTTQNVNGVPGPRYGHTATLVGSYMFIAFGNTGSGPDNTLAVMDVAKFQMVDNFDLRNAQATSDGGGDPVDGSDPSSTGGQTSQSGRSKDGGLSTGVIVGLVVGVVVALAVVIAVLWFCVRKRKKTQYSSFKSNTPPPGLGASSPESSGSGPLYKEHQVSTERSLPNPAIPSFPVPIESTSREVVVPPEPTVPSPFATAPARILPRAASEGNDTKPREPFFSIDRGVARGKSLDARDASWPTMSATAPSGHRISGLSLPRTLPEGFSLPEGPSFQPVTKSDSYGPDDGSTCPLDGVEVQTVAFRKVRLYTMSSNNPRPERVIHEGAPPASVS</sequence>
<dbReference type="InterPro" id="IPR015915">
    <property type="entry name" value="Kelch-typ_b-propeller"/>
</dbReference>
<keyword evidence="4" id="KW-1133">Transmembrane helix</keyword>
<accession>A0A4P9ZYR7</accession>
<dbReference type="PANTHER" id="PTHR46093:SF18">
    <property type="entry name" value="FIBRONECTIN TYPE-III DOMAIN-CONTAINING PROTEIN"/>
    <property type="match status" value="1"/>
</dbReference>
<evidence type="ECO:0000256" key="1">
    <source>
        <dbReference type="ARBA" id="ARBA00022441"/>
    </source>
</evidence>
<gene>
    <name evidence="5" type="ORF">BJ085DRAFT_40732</name>
</gene>
<evidence type="ECO:0000313" key="6">
    <source>
        <dbReference type="Proteomes" id="UP000268162"/>
    </source>
</evidence>
<keyword evidence="1" id="KW-0880">Kelch repeat</keyword>
<evidence type="ECO:0000256" key="2">
    <source>
        <dbReference type="ARBA" id="ARBA00022737"/>
    </source>
</evidence>
<evidence type="ECO:0000256" key="4">
    <source>
        <dbReference type="SAM" id="Phobius"/>
    </source>
</evidence>
<dbReference type="SUPFAM" id="SSF117281">
    <property type="entry name" value="Kelch motif"/>
    <property type="match status" value="1"/>
</dbReference>
<evidence type="ECO:0000256" key="3">
    <source>
        <dbReference type="SAM" id="MobiDB-lite"/>
    </source>
</evidence>
<organism evidence="5 6">
    <name type="scientific">Dimargaris cristalligena</name>
    <dbReference type="NCBI Taxonomy" id="215637"/>
    <lineage>
        <taxon>Eukaryota</taxon>
        <taxon>Fungi</taxon>
        <taxon>Fungi incertae sedis</taxon>
        <taxon>Zoopagomycota</taxon>
        <taxon>Kickxellomycotina</taxon>
        <taxon>Dimargaritomycetes</taxon>
        <taxon>Dimargaritales</taxon>
        <taxon>Dimargaritaceae</taxon>
        <taxon>Dimargaris</taxon>
    </lineage>
</organism>